<organism evidence="12 13">
    <name type="scientific">Flagellimonas okinawensis</name>
    <dbReference type="NCBI Taxonomy" id="3031324"/>
    <lineage>
        <taxon>Bacteria</taxon>
        <taxon>Pseudomonadati</taxon>
        <taxon>Bacteroidota</taxon>
        <taxon>Flavobacteriia</taxon>
        <taxon>Flavobacteriales</taxon>
        <taxon>Flavobacteriaceae</taxon>
        <taxon>Flagellimonas</taxon>
    </lineage>
</organism>
<name>A0ABT5XKG0_9FLAO</name>
<dbReference type="SUPFAM" id="SSF53383">
    <property type="entry name" value="PLP-dependent transferases"/>
    <property type="match status" value="1"/>
</dbReference>
<dbReference type="InterPro" id="IPR016454">
    <property type="entry name" value="Cysteine_dSase"/>
</dbReference>
<comment type="cofactor">
    <cofactor evidence="1 10">
        <name>pyridoxal 5'-phosphate</name>
        <dbReference type="ChEBI" id="CHEBI:597326"/>
    </cofactor>
</comment>
<dbReference type="InterPro" id="IPR000192">
    <property type="entry name" value="Aminotrans_V_dom"/>
</dbReference>
<evidence type="ECO:0000256" key="7">
    <source>
        <dbReference type="ARBA" id="ARBA00023004"/>
    </source>
</evidence>
<evidence type="ECO:0000313" key="13">
    <source>
        <dbReference type="Proteomes" id="UP001217083"/>
    </source>
</evidence>
<dbReference type="RefSeq" id="WP_275648416.1">
    <property type="nucleotide sequence ID" value="NZ_JARFVA010000001.1"/>
</dbReference>
<evidence type="ECO:0000256" key="10">
    <source>
        <dbReference type="RuleBase" id="RU004504"/>
    </source>
</evidence>
<dbReference type="InterPro" id="IPR015424">
    <property type="entry name" value="PyrdxlP-dep_Trfase"/>
</dbReference>
<dbReference type="Gene3D" id="1.10.260.50">
    <property type="match status" value="1"/>
</dbReference>
<dbReference type="PANTHER" id="PTHR11601:SF34">
    <property type="entry name" value="CYSTEINE DESULFURASE"/>
    <property type="match status" value="1"/>
</dbReference>
<gene>
    <name evidence="12" type="ORF">PY091_04025</name>
</gene>
<evidence type="ECO:0000256" key="9">
    <source>
        <dbReference type="ARBA" id="ARBA00050776"/>
    </source>
</evidence>
<dbReference type="EMBL" id="JARFVA010000001">
    <property type="protein sequence ID" value="MDF0706372.1"/>
    <property type="molecule type" value="Genomic_DNA"/>
</dbReference>
<keyword evidence="13" id="KW-1185">Reference proteome</keyword>
<dbReference type="Gene3D" id="3.90.1150.10">
    <property type="entry name" value="Aspartate Aminotransferase, domain 1"/>
    <property type="match status" value="1"/>
</dbReference>
<dbReference type="Gene3D" id="3.40.640.10">
    <property type="entry name" value="Type I PLP-dependent aspartate aminotransferase-like (Major domain)"/>
    <property type="match status" value="1"/>
</dbReference>
<dbReference type="PANTHER" id="PTHR11601">
    <property type="entry name" value="CYSTEINE DESULFURYLASE FAMILY MEMBER"/>
    <property type="match status" value="1"/>
</dbReference>
<evidence type="ECO:0000256" key="4">
    <source>
        <dbReference type="ARBA" id="ARBA00022679"/>
    </source>
</evidence>
<evidence type="ECO:0000313" key="12">
    <source>
        <dbReference type="EMBL" id="MDF0706372.1"/>
    </source>
</evidence>
<keyword evidence="8" id="KW-0411">Iron-sulfur</keyword>
<evidence type="ECO:0000256" key="6">
    <source>
        <dbReference type="ARBA" id="ARBA00022898"/>
    </source>
</evidence>
<dbReference type="Pfam" id="PF00266">
    <property type="entry name" value="Aminotran_5"/>
    <property type="match status" value="1"/>
</dbReference>
<accession>A0ABT5XKG0</accession>
<sequence>MQKVYLDNAATTQVRDEVISRMQEALAQYYGNPSSTHSFGRSAKTAVEQARKTIAKTLNAQASEIIFTSGGTEADNMILRCSVRDLGVETIITSKIEHHAVLHTVEELEKEYGINVWYVNLDEWGNPDLDHLETLLKKDDSKKLVSLMHVNNEIGNITDIAAVGELCKENNALFHSDTVQSIGHYPWDVQAVNIDFMTAAAHKFHGPKGIGFAFIRKNSGLKPLIVGGAQERGFRAGTEPFHNIVGLEEAFIKAYEHLEEETKTVRELKEYFVDKVLKEVPGAVCNGLSGDLDKSTYTLVNVRLPFDKQKSLMLLFHLDMKGIACSKGSACQSGSDQGSHVLSEILSGEELEKPSLRFSFSMYNTKEELDYAVEVLREFANS</sequence>
<comment type="caution">
    <text evidence="12">The sequence shown here is derived from an EMBL/GenBank/DDBJ whole genome shotgun (WGS) entry which is preliminary data.</text>
</comment>
<evidence type="ECO:0000259" key="11">
    <source>
        <dbReference type="Pfam" id="PF00266"/>
    </source>
</evidence>
<comment type="similarity">
    <text evidence="2">Belongs to the class-V pyridoxal-phosphate-dependent aminotransferase family. NifS/IscS subfamily.</text>
</comment>
<feature type="domain" description="Aminotransferase class V" evidence="11">
    <location>
        <begin position="4"/>
        <end position="371"/>
    </location>
</feature>
<keyword evidence="4" id="KW-0808">Transferase</keyword>
<dbReference type="PIRSF" id="PIRSF005572">
    <property type="entry name" value="NifS"/>
    <property type="match status" value="1"/>
</dbReference>
<protein>
    <recommendedName>
        <fullName evidence="3">cysteine desulfurase</fullName>
        <ecNumber evidence="3">2.8.1.7</ecNumber>
    </recommendedName>
</protein>
<evidence type="ECO:0000256" key="1">
    <source>
        <dbReference type="ARBA" id="ARBA00001933"/>
    </source>
</evidence>
<evidence type="ECO:0000256" key="3">
    <source>
        <dbReference type="ARBA" id="ARBA00012239"/>
    </source>
</evidence>
<dbReference type="EC" id="2.8.1.7" evidence="3"/>
<keyword evidence="5" id="KW-0479">Metal-binding</keyword>
<keyword evidence="7" id="KW-0408">Iron</keyword>
<dbReference type="Proteomes" id="UP001217083">
    <property type="component" value="Unassembled WGS sequence"/>
</dbReference>
<dbReference type="InterPro" id="IPR015421">
    <property type="entry name" value="PyrdxlP-dep_Trfase_major"/>
</dbReference>
<reference evidence="12 13" key="1">
    <citation type="submission" date="2023-03" db="EMBL/GenBank/DDBJ databases">
        <title>Muricauda XX sp. nov. and Muricauda XXX sp. nov., two novel species isolated from Okinawa Trough.</title>
        <authorList>
            <person name="Cao W."/>
            <person name="Deng X."/>
        </authorList>
    </citation>
    <scope>NUCLEOTIDE SEQUENCE [LARGE SCALE GENOMIC DNA]</scope>
    <source>
        <strain evidence="12 13">81s02</strain>
    </source>
</reference>
<dbReference type="InterPro" id="IPR020578">
    <property type="entry name" value="Aminotrans_V_PyrdxlP_BS"/>
</dbReference>
<dbReference type="InterPro" id="IPR015422">
    <property type="entry name" value="PyrdxlP-dep_Trfase_small"/>
</dbReference>
<proteinExistence type="inferred from homology"/>
<dbReference type="PROSITE" id="PS00595">
    <property type="entry name" value="AA_TRANSFER_CLASS_5"/>
    <property type="match status" value="1"/>
</dbReference>
<evidence type="ECO:0000256" key="2">
    <source>
        <dbReference type="ARBA" id="ARBA00006490"/>
    </source>
</evidence>
<keyword evidence="6" id="KW-0663">Pyridoxal phosphate</keyword>
<evidence type="ECO:0000256" key="5">
    <source>
        <dbReference type="ARBA" id="ARBA00022723"/>
    </source>
</evidence>
<evidence type="ECO:0000256" key="8">
    <source>
        <dbReference type="ARBA" id="ARBA00023014"/>
    </source>
</evidence>
<comment type="catalytic activity">
    <reaction evidence="9">
        <text>(sulfur carrier)-H + L-cysteine = (sulfur carrier)-SH + L-alanine</text>
        <dbReference type="Rhea" id="RHEA:43892"/>
        <dbReference type="Rhea" id="RHEA-COMP:14737"/>
        <dbReference type="Rhea" id="RHEA-COMP:14739"/>
        <dbReference type="ChEBI" id="CHEBI:29917"/>
        <dbReference type="ChEBI" id="CHEBI:35235"/>
        <dbReference type="ChEBI" id="CHEBI:57972"/>
        <dbReference type="ChEBI" id="CHEBI:64428"/>
        <dbReference type="EC" id="2.8.1.7"/>
    </reaction>
</comment>